<evidence type="ECO:0000313" key="2">
    <source>
        <dbReference type="Proteomes" id="UP000015106"/>
    </source>
</evidence>
<organism evidence="1 2">
    <name type="scientific">Triticum urartu</name>
    <name type="common">Red wild einkorn</name>
    <name type="synonym">Crithodium urartu</name>
    <dbReference type="NCBI Taxonomy" id="4572"/>
    <lineage>
        <taxon>Eukaryota</taxon>
        <taxon>Viridiplantae</taxon>
        <taxon>Streptophyta</taxon>
        <taxon>Embryophyta</taxon>
        <taxon>Tracheophyta</taxon>
        <taxon>Spermatophyta</taxon>
        <taxon>Magnoliopsida</taxon>
        <taxon>Liliopsida</taxon>
        <taxon>Poales</taxon>
        <taxon>Poaceae</taxon>
        <taxon>BOP clade</taxon>
        <taxon>Pooideae</taxon>
        <taxon>Triticodae</taxon>
        <taxon>Triticeae</taxon>
        <taxon>Triticinae</taxon>
        <taxon>Triticum</taxon>
    </lineage>
</organism>
<protein>
    <submittedName>
        <fullName evidence="1">Uncharacterized protein</fullName>
    </submittedName>
</protein>
<dbReference type="EnsemblPlants" id="TuG1812G0700003869.01.T01">
    <property type="protein sequence ID" value="TuG1812G0700003869.01.T01.cds310672"/>
    <property type="gene ID" value="TuG1812G0700003869.01"/>
</dbReference>
<reference evidence="1" key="3">
    <citation type="submission" date="2022-06" db="UniProtKB">
        <authorList>
            <consortium name="EnsemblPlants"/>
        </authorList>
    </citation>
    <scope>IDENTIFICATION</scope>
</reference>
<dbReference type="Proteomes" id="UP000015106">
    <property type="component" value="Chromosome 7"/>
</dbReference>
<keyword evidence="2" id="KW-1185">Reference proteome</keyword>
<reference evidence="2" key="1">
    <citation type="journal article" date="2013" name="Nature">
        <title>Draft genome of the wheat A-genome progenitor Triticum urartu.</title>
        <authorList>
            <person name="Ling H.Q."/>
            <person name="Zhao S."/>
            <person name="Liu D."/>
            <person name="Wang J."/>
            <person name="Sun H."/>
            <person name="Zhang C."/>
            <person name="Fan H."/>
            <person name="Li D."/>
            <person name="Dong L."/>
            <person name="Tao Y."/>
            <person name="Gao C."/>
            <person name="Wu H."/>
            <person name="Li Y."/>
            <person name="Cui Y."/>
            <person name="Guo X."/>
            <person name="Zheng S."/>
            <person name="Wang B."/>
            <person name="Yu K."/>
            <person name="Liang Q."/>
            <person name="Yang W."/>
            <person name="Lou X."/>
            <person name="Chen J."/>
            <person name="Feng M."/>
            <person name="Jian J."/>
            <person name="Zhang X."/>
            <person name="Luo G."/>
            <person name="Jiang Y."/>
            <person name="Liu J."/>
            <person name="Wang Z."/>
            <person name="Sha Y."/>
            <person name="Zhang B."/>
            <person name="Wu H."/>
            <person name="Tang D."/>
            <person name="Shen Q."/>
            <person name="Xue P."/>
            <person name="Zou S."/>
            <person name="Wang X."/>
            <person name="Liu X."/>
            <person name="Wang F."/>
            <person name="Yang Y."/>
            <person name="An X."/>
            <person name="Dong Z."/>
            <person name="Zhang K."/>
            <person name="Zhang X."/>
            <person name="Luo M.C."/>
            <person name="Dvorak J."/>
            <person name="Tong Y."/>
            <person name="Wang J."/>
            <person name="Yang H."/>
            <person name="Li Z."/>
            <person name="Wang D."/>
            <person name="Zhang A."/>
            <person name="Wang J."/>
        </authorList>
    </citation>
    <scope>NUCLEOTIDE SEQUENCE</scope>
    <source>
        <strain evidence="2">cv. G1812</strain>
    </source>
</reference>
<accession>A0A8R7R4L8</accession>
<reference evidence="1" key="2">
    <citation type="submission" date="2018-03" db="EMBL/GenBank/DDBJ databases">
        <title>The Triticum urartu genome reveals the dynamic nature of wheat genome evolution.</title>
        <authorList>
            <person name="Ling H."/>
            <person name="Ma B."/>
            <person name="Shi X."/>
            <person name="Liu H."/>
            <person name="Dong L."/>
            <person name="Sun H."/>
            <person name="Cao Y."/>
            <person name="Gao Q."/>
            <person name="Zheng S."/>
            <person name="Li Y."/>
            <person name="Yu Y."/>
            <person name="Du H."/>
            <person name="Qi M."/>
            <person name="Li Y."/>
            <person name="Yu H."/>
            <person name="Cui Y."/>
            <person name="Wang N."/>
            <person name="Chen C."/>
            <person name="Wu H."/>
            <person name="Zhao Y."/>
            <person name="Zhang J."/>
            <person name="Li Y."/>
            <person name="Zhou W."/>
            <person name="Zhang B."/>
            <person name="Hu W."/>
            <person name="Eijk M."/>
            <person name="Tang J."/>
            <person name="Witsenboer H."/>
            <person name="Zhao S."/>
            <person name="Li Z."/>
            <person name="Zhang A."/>
            <person name="Wang D."/>
            <person name="Liang C."/>
        </authorList>
    </citation>
    <scope>NUCLEOTIDE SEQUENCE [LARGE SCALE GENOMIC DNA]</scope>
    <source>
        <strain evidence="1">cv. G1812</strain>
    </source>
</reference>
<sequence length="73" mass="8075">MDTSVLAPTPSPLFSIDSLGENSLFLGQNYPMMVKGDPAAIDTMLLPFMRSNCIYNSDIAMLPYRGYHNMGIE</sequence>
<dbReference type="AlphaFoldDB" id="A0A8R7R4L8"/>
<name>A0A8R7R4L8_TRIUA</name>
<evidence type="ECO:0000313" key="1">
    <source>
        <dbReference type="EnsemblPlants" id="TuG1812G0700003869.01.T01.cds310672"/>
    </source>
</evidence>
<dbReference type="Gramene" id="TuG1812G0700003869.01.T01">
    <property type="protein sequence ID" value="TuG1812G0700003869.01.T01.cds310672"/>
    <property type="gene ID" value="TuG1812G0700003869.01"/>
</dbReference>
<proteinExistence type="predicted"/>